<feature type="non-terminal residue" evidence="1">
    <location>
        <position position="1"/>
    </location>
</feature>
<organism evidence="1">
    <name type="scientific">Tetraselmis sp. GSL018</name>
    <dbReference type="NCBI Taxonomy" id="582737"/>
    <lineage>
        <taxon>Eukaryota</taxon>
        <taxon>Viridiplantae</taxon>
        <taxon>Chlorophyta</taxon>
        <taxon>core chlorophytes</taxon>
        <taxon>Chlorodendrophyceae</taxon>
        <taxon>Chlorodendrales</taxon>
        <taxon>Chlorodendraceae</taxon>
        <taxon>Tetraselmis</taxon>
    </lineage>
</organism>
<dbReference type="AlphaFoldDB" id="A0A061R125"/>
<gene>
    <name evidence="1" type="ORF">TSPGSL018_18757</name>
</gene>
<sequence length="83" mass="8524">GLQSAVCLLPARGWKGGRQKETQVTNSRRTCGGIGRGTGEAQGLVGSSPIRDLRGCCLAPPPLPSFTPRLSLLPRISAATAGP</sequence>
<name>A0A061R125_9CHLO</name>
<dbReference type="EMBL" id="GBEZ01022611">
    <property type="protein sequence ID" value="JAC64236.1"/>
    <property type="molecule type" value="Transcribed_RNA"/>
</dbReference>
<evidence type="ECO:0000313" key="1">
    <source>
        <dbReference type="EMBL" id="JAC64236.1"/>
    </source>
</evidence>
<accession>A0A061R125</accession>
<protein>
    <submittedName>
        <fullName evidence="1">Uncharacterized protein</fullName>
    </submittedName>
</protein>
<reference evidence="1" key="1">
    <citation type="submission" date="2014-05" db="EMBL/GenBank/DDBJ databases">
        <title>The transcriptome of the halophilic microalga Tetraselmis sp. GSL018 isolated from the Great Salt Lake, Utah.</title>
        <authorList>
            <person name="Jinkerson R.E."/>
            <person name="D'Adamo S."/>
            <person name="Posewitz M.C."/>
        </authorList>
    </citation>
    <scope>NUCLEOTIDE SEQUENCE</scope>
    <source>
        <strain evidence="1">GSL018</strain>
    </source>
</reference>
<proteinExistence type="predicted"/>